<organism evidence="1 2">
    <name type="scientific">Peronosclerospora sorghi</name>
    <dbReference type="NCBI Taxonomy" id="230839"/>
    <lineage>
        <taxon>Eukaryota</taxon>
        <taxon>Sar</taxon>
        <taxon>Stramenopiles</taxon>
        <taxon>Oomycota</taxon>
        <taxon>Peronosporomycetes</taxon>
        <taxon>Peronosporales</taxon>
        <taxon>Peronosporaceae</taxon>
        <taxon>Peronosclerospora</taxon>
    </lineage>
</organism>
<proteinExistence type="predicted"/>
<dbReference type="Proteomes" id="UP001163321">
    <property type="component" value="Chromosome 6"/>
</dbReference>
<protein>
    <submittedName>
        <fullName evidence="1">Uncharacterized protein</fullName>
    </submittedName>
</protein>
<evidence type="ECO:0000313" key="2">
    <source>
        <dbReference type="Proteomes" id="UP001163321"/>
    </source>
</evidence>
<sequence>MAAKSRCYVHDTCLIHIEKIVSCWTGCFPHFGTTSTSRGEGNHFIVKMILGIVNNDLLTVFNYIRLLLDMKFTELNAKIESDKSTLSRRHAVEFMKPLVKKVSKHALDKLMGQYNNSIDMDDGGEFTGLFRASFGVPCRHEIKRHINENGRFHIGGIHRQWHLVAPSVVQPAAVSAEPCSSPRKILMRTLEQRLYEAEDDHVTVVMARLDEASQASLQSLSNSVVVTRKRGRPTGPTNNKANQREKSLFEYTTGRKCSRCGQPGHNARTCNVKES</sequence>
<comment type="caution">
    <text evidence="1">The sequence shown here is derived from an EMBL/GenBank/DDBJ whole genome shotgun (WGS) entry which is preliminary data.</text>
</comment>
<accession>A0ACC0VYC1</accession>
<gene>
    <name evidence="1" type="ORF">PsorP6_010322</name>
</gene>
<keyword evidence="2" id="KW-1185">Reference proteome</keyword>
<reference evidence="1 2" key="1">
    <citation type="journal article" date="2022" name="bioRxiv">
        <title>The genome of the oomycete Peronosclerospora sorghi, a cosmopolitan pathogen of maize and sorghum, is inflated with dispersed pseudogenes.</title>
        <authorList>
            <person name="Fletcher K."/>
            <person name="Martin F."/>
            <person name="Isakeit T."/>
            <person name="Cavanaugh K."/>
            <person name="Magill C."/>
            <person name="Michelmore R."/>
        </authorList>
    </citation>
    <scope>NUCLEOTIDE SEQUENCE [LARGE SCALE GENOMIC DNA]</scope>
    <source>
        <strain evidence="1">P6</strain>
    </source>
</reference>
<evidence type="ECO:0000313" key="1">
    <source>
        <dbReference type="EMBL" id="KAI9910743.1"/>
    </source>
</evidence>
<dbReference type="EMBL" id="CM047585">
    <property type="protein sequence ID" value="KAI9910743.1"/>
    <property type="molecule type" value="Genomic_DNA"/>
</dbReference>
<name>A0ACC0VYC1_9STRA</name>